<feature type="transmembrane region" description="Helical" evidence="9">
    <location>
        <begin position="174"/>
        <end position="197"/>
    </location>
</feature>
<evidence type="ECO:0000256" key="2">
    <source>
        <dbReference type="ARBA" id="ARBA00010663"/>
    </source>
</evidence>
<dbReference type="GO" id="GO:0005886">
    <property type="term" value="C:plasma membrane"/>
    <property type="evidence" value="ECO:0000318"/>
    <property type="project" value="GO_Central"/>
</dbReference>
<dbReference type="GeneID" id="100893002"/>
<feature type="transmembrane region" description="Helical" evidence="9">
    <location>
        <begin position="229"/>
        <end position="251"/>
    </location>
</feature>
<evidence type="ECO:0000259" key="10">
    <source>
        <dbReference type="PROSITE" id="PS50262"/>
    </source>
</evidence>
<dbReference type="SUPFAM" id="SSF81321">
    <property type="entry name" value="Family A G protein-coupled receptor-like"/>
    <property type="match status" value="1"/>
</dbReference>
<evidence type="ECO:0000256" key="1">
    <source>
        <dbReference type="ARBA" id="ARBA00004141"/>
    </source>
</evidence>
<accession>A0A7M7GJE4</accession>
<dbReference type="Pfam" id="PF00001">
    <property type="entry name" value="7tm_1"/>
    <property type="match status" value="1"/>
</dbReference>
<feature type="transmembrane region" description="Helical" evidence="9">
    <location>
        <begin position="319"/>
        <end position="341"/>
    </location>
</feature>
<evidence type="ECO:0000256" key="7">
    <source>
        <dbReference type="ARBA" id="ARBA00023170"/>
    </source>
</evidence>
<dbReference type="PANTHER" id="PTHR45695:SF28">
    <property type="entry name" value="G-PROTEIN COUPLED RECEPTORS FAMILY 1 PROFILE DOMAIN-CONTAINING PROTEIN"/>
    <property type="match status" value="1"/>
</dbReference>
<keyword evidence="3 9" id="KW-0812">Transmembrane</keyword>
<feature type="transmembrane region" description="Helical" evidence="9">
    <location>
        <begin position="135"/>
        <end position="153"/>
    </location>
</feature>
<protein>
    <recommendedName>
        <fullName evidence="10">G-protein coupled receptors family 1 profile domain-containing protein</fullName>
    </recommendedName>
</protein>
<keyword evidence="5" id="KW-0297">G-protein coupled receptor</keyword>
<comment type="subcellular location">
    <subcellularLocation>
        <location evidence="1">Membrane</location>
        <topology evidence="1">Multi-pass membrane protein</topology>
    </subcellularLocation>
</comment>
<reference evidence="12" key="1">
    <citation type="submission" date="2015-02" db="EMBL/GenBank/DDBJ databases">
        <title>Genome sequencing for Strongylocentrotus purpuratus.</title>
        <authorList>
            <person name="Murali S."/>
            <person name="Liu Y."/>
            <person name="Vee V."/>
            <person name="English A."/>
            <person name="Wang M."/>
            <person name="Skinner E."/>
            <person name="Han Y."/>
            <person name="Muzny D.M."/>
            <person name="Worley K.C."/>
            <person name="Gibbs R.A."/>
        </authorList>
    </citation>
    <scope>NUCLEOTIDE SEQUENCE</scope>
</reference>
<dbReference type="KEGG" id="spu:100893002"/>
<evidence type="ECO:0000256" key="4">
    <source>
        <dbReference type="ARBA" id="ARBA00022989"/>
    </source>
</evidence>
<dbReference type="Proteomes" id="UP000007110">
    <property type="component" value="Unassembled WGS sequence"/>
</dbReference>
<name>A0A7M7GJE4_STRPU</name>
<dbReference type="Gene3D" id="1.20.1070.10">
    <property type="entry name" value="Rhodopsin 7-helix transmembrane proteins"/>
    <property type="match status" value="1"/>
</dbReference>
<dbReference type="PRINTS" id="PR01012">
    <property type="entry name" value="NRPEPTIDEYR"/>
</dbReference>
<dbReference type="GO" id="GO:0007186">
    <property type="term" value="P:G protein-coupled receptor signaling pathway"/>
    <property type="evidence" value="ECO:0000318"/>
    <property type="project" value="GO_Central"/>
</dbReference>
<dbReference type="RefSeq" id="XP_003723464.2">
    <property type="nucleotide sequence ID" value="XM_003723416.3"/>
</dbReference>
<keyword evidence="7" id="KW-0675">Receptor</keyword>
<dbReference type="PANTHER" id="PTHR45695">
    <property type="entry name" value="LEUCOKININ RECEPTOR-RELATED"/>
    <property type="match status" value="1"/>
</dbReference>
<dbReference type="OrthoDB" id="5975505at2759"/>
<evidence type="ECO:0000256" key="6">
    <source>
        <dbReference type="ARBA" id="ARBA00023136"/>
    </source>
</evidence>
<dbReference type="OMA" id="PTSMESM"/>
<dbReference type="GO" id="GO:0004930">
    <property type="term" value="F:G protein-coupled receptor activity"/>
    <property type="evidence" value="ECO:0000318"/>
    <property type="project" value="GO_Central"/>
</dbReference>
<sequence>MAMGYDDDESSIENGVNASFNDSYYYSNESFVEEEWGHVSAGNLPPPFPRPTAVVFTKVAAFLLNIIVTIIGNGIVITIIIRNKNKNMRSATYYYLMNLAIADLIVACFSEWTLLATLLKEGSWPFGAFMCKFSTFIQGVSVHVSILTLMVVAGDRYIAILHPIKSRVVKRNAWLVIAVVWLFSTAINIPLVIYYHYLEHTWPNGEIRKYCFEHWGIIGQLQWKLAKEMYTLTVFVCVYVVPLVLMSVAYVRIGMTLSYRSISGPGVSIKATISVQDKARKKVVKMMLVVVITFALCWLPYHIYNLYAHFRGFKSDWDIFTFIIWLGYANSAMNPFIYCGFNENFRRGFRDAFTGRWCRKQTSHHKFPTGATTKSVTTTMFTHSDHIDPTSMESML</sequence>
<reference evidence="11" key="2">
    <citation type="submission" date="2021-01" db="UniProtKB">
        <authorList>
            <consortium name="EnsemblMetazoa"/>
        </authorList>
    </citation>
    <scope>IDENTIFICATION</scope>
</reference>
<keyword evidence="12" id="KW-1185">Reference proteome</keyword>
<dbReference type="PROSITE" id="PS50262">
    <property type="entry name" value="G_PROTEIN_RECEP_F1_2"/>
    <property type="match status" value="1"/>
</dbReference>
<dbReference type="FunFam" id="1.20.1070.10:FF:000291">
    <property type="entry name" value="Predicted protein"/>
    <property type="match status" value="1"/>
</dbReference>
<feature type="transmembrane region" description="Helical" evidence="9">
    <location>
        <begin position="286"/>
        <end position="307"/>
    </location>
</feature>
<organism evidence="11 12">
    <name type="scientific">Strongylocentrotus purpuratus</name>
    <name type="common">Purple sea urchin</name>
    <dbReference type="NCBI Taxonomy" id="7668"/>
    <lineage>
        <taxon>Eukaryota</taxon>
        <taxon>Metazoa</taxon>
        <taxon>Echinodermata</taxon>
        <taxon>Eleutherozoa</taxon>
        <taxon>Echinozoa</taxon>
        <taxon>Echinoidea</taxon>
        <taxon>Euechinoidea</taxon>
        <taxon>Echinacea</taxon>
        <taxon>Camarodonta</taxon>
        <taxon>Echinidea</taxon>
        <taxon>Strongylocentrotidae</taxon>
        <taxon>Strongylocentrotus</taxon>
    </lineage>
</organism>
<dbReference type="SMART" id="SM01381">
    <property type="entry name" value="7TM_GPCR_Srsx"/>
    <property type="match status" value="1"/>
</dbReference>
<dbReference type="GO" id="GO:0004983">
    <property type="term" value="F:neuropeptide Y receptor activity"/>
    <property type="evidence" value="ECO:0007669"/>
    <property type="project" value="InterPro"/>
</dbReference>
<keyword evidence="8" id="KW-0807">Transducer</keyword>
<evidence type="ECO:0000256" key="5">
    <source>
        <dbReference type="ARBA" id="ARBA00023040"/>
    </source>
</evidence>
<evidence type="ECO:0000313" key="12">
    <source>
        <dbReference type="Proteomes" id="UP000007110"/>
    </source>
</evidence>
<evidence type="ECO:0000256" key="3">
    <source>
        <dbReference type="ARBA" id="ARBA00022692"/>
    </source>
</evidence>
<feature type="transmembrane region" description="Helical" evidence="9">
    <location>
        <begin position="59"/>
        <end position="81"/>
    </location>
</feature>
<feature type="transmembrane region" description="Helical" evidence="9">
    <location>
        <begin position="93"/>
        <end position="115"/>
    </location>
</feature>
<evidence type="ECO:0000313" key="11">
    <source>
        <dbReference type="EnsemblMetazoa" id="XP_003723464"/>
    </source>
</evidence>
<dbReference type="AlphaFoldDB" id="A0A7M7GJE4"/>
<dbReference type="InterPro" id="IPR000611">
    <property type="entry name" value="NPY_rcpt"/>
</dbReference>
<keyword evidence="4 9" id="KW-1133">Transmembrane helix</keyword>
<feature type="domain" description="G-protein coupled receptors family 1 profile" evidence="10">
    <location>
        <begin position="72"/>
        <end position="338"/>
    </location>
</feature>
<dbReference type="InterPro" id="IPR017452">
    <property type="entry name" value="GPCR_Rhodpsn_7TM"/>
</dbReference>
<proteinExistence type="inferred from homology"/>
<dbReference type="PRINTS" id="PR00237">
    <property type="entry name" value="GPCRRHODOPSN"/>
</dbReference>
<evidence type="ECO:0000256" key="8">
    <source>
        <dbReference type="ARBA" id="ARBA00023224"/>
    </source>
</evidence>
<comment type="similarity">
    <text evidence="2">Belongs to the G-protein coupled receptor 1 family.</text>
</comment>
<evidence type="ECO:0000256" key="9">
    <source>
        <dbReference type="SAM" id="Phobius"/>
    </source>
</evidence>
<dbReference type="InterPro" id="IPR000276">
    <property type="entry name" value="GPCR_Rhodpsn"/>
</dbReference>
<dbReference type="InParanoid" id="A0A7M7GJE4"/>
<dbReference type="EnsemblMetazoa" id="XM_003723416">
    <property type="protein sequence ID" value="XP_003723464"/>
    <property type="gene ID" value="LOC100893002"/>
</dbReference>
<keyword evidence="6 9" id="KW-0472">Membrane</keyword>